<feature type="short sequence motif" description="GXGXXG" evidence="4">
    <location>
        <begin position="4"/>
        <end position="9"/>
    </location>
</feature>
<organism evidence="7 8">
    <name type="scientific">Archangium violaceum Cb vi76</name>
    <dbReference type="NCBI Taxonomy" id="1406225"/>
    <lineage>
        <taxon>Bacteria</taxon>
        <taxon>Pseudomonadati</taxon>
        <taxon>Myxococcota</taxon>
        <taxon>Myxococcia</taxon>
        <taxon>Myxococcales</taxon>
        <taxon>Cystobacterineae</taxon>
        <taxon>Archangiaceae</taxon>
        <taxon>Archangium</taxon>
    </lineage>
</organism>
<dbReference type="Pfam" id="PF12536">
    <property type="entry name" value="DUF3734"/>
    <property type="match status" value="1"/>
</dbReference>
<dbReference type="InterPro" id="IPR002641">
    <property type="entry name" value="PNPLA_dom"/>
</dbReference>
<evidence type="ECO:0000259" key="6">
    <source>
        <dbReference type="PROSITE" id="PS51635"/>
    </source>
</evidence>
<feature type="active site" description="Nucleophile" evidence="4">
    <location>
        <position position="33"/>
    </location>
</feature>
<comment type="caution">
    <text evidence="7">The sequence shown here is derived from an EMBL/GenBank/DDBJ whole genome shotgun (WGS) entry which is preliminary data.</text>
</comment>
<dbReference type="SUPFAM" id="SSF52151">
    <property type="entry name" value="FabD/lysophospholipase-like"/>
    <property type="match status" value="1"/>
</dbReference>
<evidence type="ECO:0000313" key="8">
    <source>
        <dbReference type="Proteomes" id="UP000028547"/>
    </source>
</evidence>
<dbReference type="InterPro" id="IPR016035">
    <property type="entry name" value="Acyl_Trfase/lysoPLipase"/>
</dbReference>
<dbReference type="Gene3D" id="3.40.1090.10">
    <property type="entry name" value="Cytosolic phospholipase A2 catalytic domain"/>
    <property type="match status" value="2"/>
</dbReference>
<dbReference type="PANTHER" id="PTHR14226:SF57">
    <property type="entry name" value="BLR7027 PROTEIN"/>
    <property type="match status" value="1"/>
</dbReference>
<evidence type="ECO:0000313" key="7">
    <source>
        <dbReference type="EMBL" id="KFA87953.1"/>
    </source>
</evidence>
<evidence type="ECO:0000256" key="5">
    <source>
        <dbReference type="SAM" id="MobiDB-lite"/>
    </source>
</evidence>
<dbReference type="Proteomes" id="UP000028547">
    <property type="component" value="Unassembled WGS sequence"/>
</dbReference>
<feature type="domain" description="PNPLA" evidence="6">
    <location>
        <begin position="1"/>
        <end position="204"/>
    </location>
</feature>
<keyword evidence="3 4" id="KW-0443">Lipid metabolism</keyword>
<evidence type="ECO:0000256" key="2">
    <source>
        <dbReference type="ARBA" id="ARBA00022963"/>
    </source>
</evidence>
<dbReference type="InterPro" id="IPR021095">
    <property type="entry name" value="DUF3734"/>
</dbReference>
<dbReference type="AlphaFoldDB" id="A0A084SHL8"/>
<feature type="short sequence motif" description="DGA/G" evidence="4">
    <location>
        <begin position="191"/>
        <end position="193"/>
    </location>
</feature>
<evidence type="ECO:0000256" key="4">
    <source>
        <dbReference type="PROSITE-ProRule" id="PRU01161"/>
    </source>
</evidence>
<evidence type="ECO:0000256" key="1">
    <source>
        <dbReference type="ARBA" id="ARBA00022801"/>
    </source>
</evidence>
<dbReference type="GO" id="GO:0016042">
    <property type="term" value="P:lipid catabolic process"/>
    <property type="evidence" value="ECO:0007669"/>
    <property type="project" value="UniProtKB-UniRule"/>
</dbReference>
<feature type="region of interest" description="Disordered" evidence="5">
    <location>
        <begin position="339"/>
        <end position="374"/>
    </location>
</feature>
<dbReference type="CDD" id="cd07209">
    <property type="entry name" value="Pat_hypo_Ecoli_Z1214_like"/>
    <property type="match status" value="1"/>
</dbReference>
<protein>
    <recommendedName>
        <fullName evidence="6">PNPLA domain-containing protein</fullName>
    </recommendedName>
</protein>
<evidence type="ECO:0000256" key="3">
    <source>
        <dbReference type="ARBA" id="ARBA00023098"/>
    </source>
</evidence>
<dbReference type="GO" id="GO:0016787">
    <property type="term" value="F:hydrolase activity"/>
    <property type="evidence" value="ECO:0007669"/>
    <property type="project" value="UniProtKB-UniRule"/>
</dbReference>
<dbReference type="PANTHER" id="PTHR14226">
    <property type="entry name" value="NEUROPATHY TARGET ESTERASE/SWISS CHEESE D.MELANOGASTER"/>
    <property type="match status" value="1"/>
</dbReference>
<accession>A0A084SHL8</accession>
<keyword evidence="2 4" id="KW-0442">Lipid degradation</keyword>
<proteinExistence type="predicted"/>
<gene>
    <name evidence="7" type="ORF">Q664_44315</name>
</gene>
<dbReference type="Pfam" id="PF01734">
    <property type="entry name" value="Patatin"/>
    <property type="match status" value="1"/>
</dbReference>
<dbReference type="InterPro" id="IPR050301">
    <property type="entry name" value="NTE"/>
</dbReference>
<keyword evidence="1 4" id="KW-0378">Hydrolase</keyword>
<dbReference type="PROSITE" id="PS51635">
    <property type="entry name" value="PNPLA"/>
    <property type="match status" value="1"/>
</dbReference>
<feature type="active site" description="Proton acceptor" evidence="4">
    <location>
        <position position="191"/>
    </location>
</feature>
<feature type="short sequence motif" description="GXSXG" evidence="4">
    <location>
        <begin position="31"/>
        <end position="35"/>
    </location>
</feature>
<sequence length="374" mass="41977">MLQGGGSLGAYHLGVYQALAEKSLHPHWVSGISIGAFTAALLAGNRPERRVERLEEFWREISWPGEWGSWLPVQWRKMANMASHATSLLFGQPNFFAPRWVSPMLAPPGTTDALSFYTTAPMRSTLRRLVDFEYINSRATRLSLGAARLRDGELVFFDNTREPIGPEHVLASGSLPPAFPPTRINGELYWDGGCVSNTPLNAIFEAPPERDTIIFMIDLFDKAGPEPRGMDDVNWRAKSIQFASRTSHHIAQMARVHNMSQRLERERGGAASFANGGRRERPPRRDIVHLVYKRGADQTGDSDAEFSRWSIEERRQDGYRDMKRVLELAPWKRAPSNDMAAASFSGSGHQADESDMLVHTADSERQEISSHLHV</sequence>
<feature type="compositionally biased region" description="Basic and acidic residues" evidence="5">
    <location>
        <begin position="361"/>
        <end position="374"/>
    </location>
</feature>
<name>A0A084SHL8_9BACT</name>
<reference evidence="7 8" key="1">
    <citation type="submission" date="2014-07" db="EMBL/GenBank/DDBJ databases">
        <title>Draft Genome Sequence of Gephyronic Acid Producer, Cystobacter violaceus Strain Cb vi76.</title>
        <authorList>
            <person name="Stevens D.C."/>
            <person name="Young J."/>
            <person name="Carmichael R."/>
            <person name="Tan J."/>
            <person name="Taylor R.E."/>
        </authorList>
    </citation>
    <scope>NUCLEOTIDE SEQUENCE [LARGE SCALE GENOMIC DNA]</scope>
    <source>
        <strain evidence="7 8">Cb vi76</strain>
    </source>
</reference>
<dbReference type="EMBL" id="JPMI01000311">
    <property type="protein sequence ID" value="KFA87953.1"/>
    <property type="molecule type" value="Genomic_DNA"/>
</dbReference>